<dbReference type="InterPro" id="IPR019109">
    <property type="entry name" value="MamF_MmsF"/>
</dbReference>
<evidence type="ECO:0000256" key="1">
    <source>
        <dbReference type="ARBA" id="ARBA00004141"/>
    </source>
</evidence>
<dbReference type="InterPro" id="IPR026870">
    <property type="entry name" value="Zinc_ribbon_dom"/>
</dbReference>
<dbReference type="Pfam" id="PF09685">
    <property type="entry name" value="MamF_MmsF"/>
    <property type="match status" value="1"/>
</dbReference>
<evidence type="ECO:0000256" key="5">
    <source>
        <dbReference type="SAM" id="Phobius"/>
    </source>
</evidence>
<feature type="domain" description="Zinc-ribbon" evidence="6">
    <location>
        <begin position="3"/>
        <end position="24"/>
    </location>
</feature>
<keyword evidence="4 5" id="KW-0472">Membrane</keyword>
<name>A0A173SPU5_9FIRM</name>
<keyword evidence="3 5" id="KW-1133">Transmembrane helix</keyword>
<dbReference type="EMBL" id="CYXV01000005">
    <property type="protein sequence ID" value="CUM92492.1"/>
    <property type="molecule type" value="Genomic_DNA"/>
</dbReference>
<comment type="subcellular location">
    <subcellularLocation>
        <location evidence="1">Membrane</location>
        <topology evidence="1">Multi-pass membrane protein</topology>
    </subcellularLocation>
</comment>
<dbReference type="RefSeq" id="WP_055262415.1">
    <property type="nucleotide sequence ID" value="NZ_CYXV01000005.1"/>
</dbReference>
<organism evidence="7 8">
    <name type="scientific">Roseburia faecis</name>
    <dbReference type="NCBI Taxonomy" id="301302"/>
    <lineage>
        <taxon>Bacteria</taxon>
        <taxon>Bacillati</taxon>
        <taxon>Bacillota</taxon>
        <taxon>Clostridia</taxon>
        <taxon>Lachnospirales</taxon>
        <taxon>Lachnospiraceae</taxon>
        <taxon>Roseburia</taxon>
    </lineage>
</organism>
<accession>A0A173SPU5</accession>
<evidence type="ECO:0000256" key="2">
    <source>
        <dbReference type="ARBA" id="ARBA00022692"/>
    </source>
</evidence>
<reference evidence="7 8" key="1">
    <citation type="submission" date="2015-09" db="EMBL/GenBank/DDBJ databases">
        <authorList>
            <consortium name="Pathogen Informatics"/>
        </authorList>
    </citation>
    <scope>NUCLEOTIDE SEQUENCE [LARGE SCALE GENOMIC DNA]</scope>
    <source>
        <strain evidence="7 8">2789STDY5608863</strain>
    </source>
</reference>
<evidence type="ECO:0000256" key="3">
    <source>
        <dbReference type="ARBA" id="ARBA00022989"/>
    </source>
</evidence>
<proteinExistence type="predicted"/>
<feature type="transmembrane region" description="Helical" evidence="5">
    <location>
        <begin position="128"/>
        <end position="157"/>
    </location>
</feature>
<evidence type="ECO:0000256" key="4">
    <source>
        <dbReference type="ARBA" id="ARBA00023136"/>
    </source>
</evidence>
<evidence type="ECO:0000259" key="6">
    <source>
        <dbReference type="Pfam" id="PF13240"/>
    </source>
</evidence>
<protein>
    <submittedName>
        <fullName evidence="7">Uncharacterized protein conserved in bacteria</fullName>
    </submittedName>
</protein>
<sequence>MICPKCGSKMPDDSTFCTRCGASLHTGTQENQNSQGTPYGYGNPQGNNGAYYGNPQMNNGMPYGQPYVDPKDHSAEFDGKDIADHKLFAMLPYLLGILGTIVALLVAKDSPYVGFHVREGIRILVSEVLLGLITVVLCWTVVVPIAAAVCFIILLVVRIISFVNVCNGKAKEAAIVSNFGFLK</sequence>
<dbReference type="Proteomes" id="UP000095495">
    <property type="component" value="Unassembled WGS sequence"/>
</dbReference>
<evidence type="ECO:0000313" key="7">
    <source>
        <dbReference type="EMBL" id="CUM92492.1"/>
    </source>
</evidence>
<feature type="transmembrane region" description="Helical" evidence="5">
    <location>
        <begin position="87"/>
        <end position="107"/>
    </location>
</feature>
<dbReference type="AlphaFoldDB" id="A0A173SPU5"/>
<gene>
    <name evidence="7" type="ORF">ERS852420_01579</name>
</gene>
<dbReference type="Gene3D" id="4.10.1060.50">
    <property type="match status" value="1"/>
</dbReference>
<dbReference type="Pfam" id="PF13240">
    <property type="entry name" value="Zn_Ribbon_1"/>
    <property type="match status" value="1"/>
</dbReference>
<keyword evidence="2 5" id="KW-0812">Transmembrane</keyword>
<evidence type="ECO:0000313" key="8">
    <source>
        <dbReference type="Proteomes" id="UP000095495"/>
    </source>
</evidence>
<dbReference type="InterPro" id="IPR038587">
    <property type="entry name" value="Ribosomal_eL40_sf"/>
</dbReference>